<dbReference type="Pfam" id="PF04045">
    <property type="entry name" value="P34-Arc"/>
    <property type="match status" value="1"/>
</dbReference>
<gene>
    <name evidence="8" type="ORF">PPERSA_09590</name>
</gene>
<protein>
    <recommendedName>
        <fullName evidence="6">Arp2/3 complex 34 kDa subunit</fullName>
    </recommendedName>
</protein>
<feature type="coiled-coil region" evidence="7">
    <location>
        <begin position="100"/>
        <end position="127"/>
    </location>
</feature>
<dbReference type="PANTHER" id="PTHR12058">
    <property type="entry name" value="ARP2/3 COMPLEX 34 KDA SUBUNIT"/>
    <property type="match status" value="1"/>
</dbReference>
<dbReference type="Gene3D" id="3.30.1460.20">
    <property type="match status" value="2"/>
</dbReference>
<dbReference type="GO" id="GO:0005200">
    <property type="term" value="F:structural constituent of cytoskeleton"/>
    <property type="evidence" value="ECO:0007669"/>
    <property type="project" value="TreeGrafter"/>
</dbReference>
<dbReference type="InParanoid" id="A0A0V0QFS7"/>
<evidence type="ECO:0000256" key="2">
    <source>
        <dbReference type="ARBA" id="ARBA00007192"/>
    </source>
</evidence>
<keyword evidence="7" id="KW-0175">Coiled coil</keyword>
<keyword evidence="4 6" id="KW-0009">Actin-binding</keyword>
<evidence type="ECO:0000313" key="8">
    <source>
        <dbReference type="EMBL" id="KRX00984.1"/>
    </source>
</evidence>
<dbReference type="GO" id="GO:0051015">
    <property type="term" value="F:actin filament binding"/>
    <property type="evidence" value="ECO:0007669"/>
    <property type="project" value="TreeGrafter"/>
</dbReference>
<evidence type="ECO:0000256" key="4">
    <source>
        <dbReference type="ARBA" id="ARBA00023203"/>
    </source>
</evidence>
<evidence type="ECO:0000256" key="3">
    <source>
        <dbReference type="ARBA" id="ARBA00022490"/>
    </source>
</evidence>
<dbReference type="InterPro" id="IPR034666">
    <property type="entry name" value="ARPC2/4"/>
</dbReference>
<dbReference type="OrthoDB" id="312975at2759"/>
<reference evidence="8 9" key="1">
    <citation type="journal article" date="2015" name="Sci. Rep.">
        <title>Genome of the facultative scuticociliatosis pathogen Pseudocohnilembus persalinus provides insight into its virulence through horizontal gene transfer.</title>
        <authorList>
            <person name="Xiong J."/>
            <person name="Wang G."/>
            <person name="Cheng J."/>
            <person name="Tian M."/>
            <person name="Pan X."/>
            <person name="Warren A."/>
            <person name="Jiang C."/>
            <person name="Yuan D."/>
            <person name="Miao W."/>
        </authorList>
    </citation>
    <scope>NUCLEOTIDE SEQUENCE [LARGE SCALE GENOMIC DNA]</scope>
    <source>
        <strain evidence="8">36N120E</strain>
    </source>
</reference>
<dbReference type="InterPro" id="IPR007188">
    <property type="entry name" value="ARPC2"/>
</dbReference>
<name>A0A0V0QFS7_PSEPJ</name>
<keyword evidence="9" id="KW-1185">Reference proteome</keyword>
<keyword evidence="3 6" id="KW-0963">Cytoplasm</keyword>
<evidence type="ECO:0000256" key="6">
    <source>
        <dbReference type="RuleBase" id="RU364015"/>
    </source>
</evidence>
<evidence type="ECO:0000256" key="7">
    <source>
        <dbReference type="SAM" id="Coils"/>
    </source>
</evidence>
<accession>A0A0V0QFS7</accession>
<evidence type="ECO:0000256" key="5">
    <source>
        <dbReference type="ARBA" id="ARBA00023212"/>
    </source>
</evidence>
<dbReference type="GO" id="GO:0034314">
    <property type="term" value="P:Arp2/3 complex-mediated actin nucleation"/>
    <property type="evidence" value="ECO:0007669"/>
    <property type="project" value="InterPro"/>
</dbReference>
<dbReference type="GO" id="GO:0005885">
    <property type="term" value="C:Arp2/3 protein complex"/>
    <property type="evidence" value="ECO:0007669"/>
    <property type="project" value="InterPro"/>
</dbReference>
<dbReference type="SUPFAM" id="SSF69645">
    <property type="entry name" value="Arp2/3 complex subunits"/>
    <property type="match status" value="1"/>
</dbReference>
<dbReference type="OMA" id="HYHISAS"/>
<evidence type="ECO:0000313" key="9">
    <source>
        <dbReference type="Proteomes" id="UP000054937"/>
    </source>
</evidence>
<organism evidence="8 9">
    <name type="scientific">Pseudocohnilembus persalinus</name>
    <name type="common">Ciliate</name>
    <dbReference type="NCBI Taxonomy" id="266149"/>
    <lineage>
        <taxon>Eukaryota</taxon>
        <taxon>Sar</taxon>
        <taxon>Alveolata</taxon>
        <taxon>Ciliophora</taxon>
        <taxon>Intramacronucleata</taxon>
        <taxon>Oligohymenophorea</taxon>
        <taxon>Scuticociliatia</taxon>
        <taxon>Philasterida</taxon>
        <taxon>Pseudocohnilembidae</taxon>
        <taxon>Pseudocohnilembus</taxon>
    </lineage>
</organism>
<proteinExistence type="inferred from homology"/>
<comment type="caution">
    <text evidence="8">The sequence shown here is derived from an EMBL/GenBank/DDBJ whole genome shotgun (WGS) entry which is preliminary data.</text>
</comment>
<comment type="subunit">
    <text evidence="6">Component of the Arp2/3 complex.</text>
</comment>
<dbReference type="EMBL" id="LDAU01000180">
    <property type="protein sequence ID" value="KRX00984.1"/>
    <property type="molecule type" value="Genomic_DNA"/>
</dbReference>
<comment type="similarity">
    <text evidence="2 6">Belongs to the ARPC2 family.</text>
</comment>
<comment type="subcellular location">
    <subcellularLocation>
        <location evidence="1 6">Cytoplasm</location>
        <location evidence="1 6">Cytoskeleton</location>
    </subcellularLocation>
</comment>
<dbReference type="AlphaFoldDB" id="A0A0V0QFS7"/>
<dbReference type="PANTHER" id="PTHR12058:SF0">
    <property type="entry name" value="ACTIN-RELATED PROTEIN 2_3 COMPLEX SUBUNIT 2"/>
    <property type="match status" value="1"/>
</dbReference>
<sequence>MMNLSPINPLFKEQIIKIISEEGESKYSYMDYENCKVQFQKNLTNNLLVVSFQCYNFKEIYDAGNKFFIDKDTAENGYDITFEISLNEIQDKKKKQKDMSPEQLEQLQEENNKIKQKNKEIITEISERVAQIKRDFYGSPFENAFQNMKDGKKDQLKNISYSTRQGEKIWIMSDNCDSISILFGFKFSDKVDAMLAKMIIDEMPDSLRLINSPISVKIVPYPEAVIDKFPNADKNKNSFPSGIVSINLDTKQHLKNIEKPTTFLQGFRQYLHYHIHASKSYLHSRLLNRISYFQKQLQTTKFQKDEDKYYRTRKDDNLLIKGDKEEEDNLNKQILKN</sequence>
<dbReference type="GO" id="GO:0030041">
    <property type="term" value="P:actin filament polymerization"/>
    <property type="evidence" value="ECO:0007669"/>
    <property type="project" value="InterPro"/>
</dbReference>
<comment type="function">
    <text evidence="6">Functions as actin-binding component of the Arp2/3 complex which is involved in regulation of actin polymerization and together with an activating nucleation-promoting factor (NPF) mediates the formation of branched actin networks.</text>
</comment>
<keyword evidence="5 6" id="KW-0206">Cytoskeleton</keyword>
<dbReference type="Proteomes" id="UP000054937">
    <property type="component" value="Unassembled WGS sequence"/>
</dbReference>
<evidence type="ECO:0000256" key="1">
    <source>
        <dbReference type="ARBA" id="ARBA00004245"/>
    </source>
</evidence>